<sequence>MKTSLLELVEQRDRLTEETGKYYGVHELTLKENDPVKYERFYSRLHATMVAAYEVSRYVTASPGAREMGEVLWGLLTPEGDALAISAGFFSHINSGKYAIRFMAEHHYDQNPGIRDGDVFVTDDGESGGAPHPGDTYTYVPIMVGDELVAWAMGINHIMEAGAPIAGSWPGFAVDTFMDGFVVPPIKTGENLRQFTWWEQMWLRRTRAGTLNNLDDKMRLAGCAMIHREIHKIISEFGLDYYKRAIREIIEESRQMITDNVRRTMVPGRYDGAAFRAVKYKGLQSIWEHADKDQIISIRQRLVVNGDGTIDAYHDGSSHWDYHAWNGYPGGADVAFYLSMINNFAYNTKPTSAVSWVMKTHYPKHSIYNPGVNVASFSNIWAQSMALNSIGFNSVNRGRFAIGYLEESFQAEGDWEGIQGAGVLPDGTPYGVTNFENVGGTAMGAFCFRDGQPIAWAEWTQLANIGNAEEFEYLIPATFYLGRKLLPDFFGHGKYRGGPGQAILHWVVRPGELYLSRGGAGVAYCTFVAQGMSGAYPAPANFHISARGTNIYDLISAGKPVPRDGIELIQMAEEGTLKVDQLDIWRYDMPPIRLQDGDLVATCNGSSGGWGDPIERDPNLVLDDVCQGWLQPDTAKKVYGVVLEKTNEGWTIDQELTTVLRKSIYKKRLDDSVPFEEFWEEERNLLLTHNIIEPVRYMYTHTVSEIYDFDKEVKEFWQLPEDFSW</sequence>
<dbReference type="Pfam" id="PF02538">
    <property type="entry name" value="Hydantoinase_B"/>
    <property type="match status" value="1"/>
</dbReference>
<protein>
    <submittedName>
        <fullName evidence="2">Hydantoinase</fullName>
    </submittedName>
</protein>
<evidence type="ECO:0000313" key="3">
    <source>
        <dbReference type="Proteomes" id="UP000231932"/>
    </source>
</evidence>
<organism evidence="2 3">
    <name type="scientific">Kyrpidia spormannii</name>
    <dbReference type="NCBI Taxonomy" id="2055160"/>
    <lineage>
        <taxon>Bacteria</taxon>
        <taxon>Bacillati</taxon>
        <taxon>Bacillota</taxon>
        <taxon>Bacilli</taxon>
        <taxon>Bacillales</taxon>
        <taxon>Alicyclobacillaceae</taxon>
        <taxon>Kyrpidia</taxon>
    </lineage>
</organism>
<dbReference type="GO" id="GO:0003824">
    <property type="term" value="F:catalytic activity"/>
    <property type="evidence" value="ECO:0007669"/>
    <property type="project" value="InterPro"/>
</dbReference>
<proteinExistence type="predicted"/>
<gene>
    <name evidence="2" type="ORF">CVV65_05895</name>
</gene>
<reference evidence="3" key="1">
    <citation type="submission" date="2017-11" db="EMBL/GenBank/DDBJ databases">
        <title>Complete Genome Sequence of Kyrpidia sp. Strain EA-1, a thermophilic, hydrogen-oxidizing Bacterium, isolated from the Azores.</title>
        <authorList>
            <person name="Reiner J.E."/>
            <person name="Lapp C.J."/>
            <person name="Bunk B."/>
            <person name="Gescher J."/>
        </authorList>
    </citation>
    <scope>NUCLEOTIDE SEQUENCE [LARGE SCALE GENOMIC DNA]</scope>
    <source>
        <strain evidence="3">EA-1</strain>
    </source>
</reference>
<dbReference type="InterPro" id="IPR003692">
    <property type="entry name" value="Hydantoinase_B"/>
</dbReference>
<feature type="domain" description="Hydantoinase B/oxoprolinase" evidence="1">
    <location>
        <begin position="34"/>
        <end position="613"/>
    </location>
</feature>
<evidence type="ECO:0000313" key="2">
    <source>
        <dbReference type="EMBL" id="ATY84542.1"/>
    </source>
</evidence>
<dbReference type="KEGG" id="kyr:CVV65_05895"/>
<keyword evidence="3" id="KW-1185">Reference proteome</keyword>
<dbReference type="AlphaFoldDB" id="A0A2K8N7W8"/>
<dbReference type="Proteomes" id="UP000231932">
    <property type="component" value="Chromosome"/>
</dbReference>
<name>A0A2K8N7W8_9BACL</name>
<dbReference type="EMBL" id="CP024955">
    <property type="protein sequence ID" value="ATY84542.1"/>
    <property type="molecule type" value="Genomic_DNA"/>
</dbReference>
<accession>A0A2K8N7W8</accession>
<dbReference type="RefSeq" id="WP_100667359.1">
    <property type="nucleotide sequence ID" value="NZ_CP024955.1"/>
</dbReference>
<evidence type="ECO:0000259" key="1">
    <source>
        <dbReference type="Pfam" id="PF02538"/>
    </source>
</evidence>
<dbReference type="OrthoDB" id="102473at2"/>